<accession>A0A8T2EFW6</accession>
<reference evidence="2 3" key="1">
    <citation type="submission" date="2020-12" db="EMBL/GenBank/DDBJ databases">
        <title>Concerted genomic and epigenomic changes stabilize Arabidopsis allopolyploids.</title>
        <authorList>
            <person name="Chen Z."/>
        </authorList>
    </citation>
    <scope>NUCLEOTIDE SEQUENCE [LARGE SCALE GENOMIC DNA]</scope>
    <source>
        <strain evidence="2">As9502</strain>
        <tissue evidence="2">Leaf</tissue>
    </source>
</reference>
<dbReference type="SMR" id="A0A8T2EFW6"/>
<evidence type="ECO:0000256" key="1">
    <source>
        <dbReference type="SAM" id="SignalP"/>
    </source>
</evidence>
<sequence length="175" mass="20779">MFMAIKISTLFLLFLLVEPCTPRYIPADLHEANEEGRQVLKVPDESKRRYLRLFKWKVEDLQREADEKYPLWKSTNHLDRSLFLLEKAQDYVQLWDTWRKGTSFAGNPYGDLRNNVQGDLWPKHYDYCRQSEGTNLLTYLMYDFCRQSEGANLLKYMTYGLSPEADLAFRLGFEI</sequence>
<dbReference type="EMBL" id="JAEFBJ010000004">
    <property type="protein sequence ID" value="KAG7622186.1"/>
    <property type="molecule type" value="Genomic_DNA"/>
</dbReference>
<keyword evidence="3" id="KW-1185">Reference proteome</keyword>
<proteinExistence type="predicted"/>
<feature type="chain" id="PRO_5035905658" evidence="1">
    <location>
        <begin position="23"/>
        <end position="175"/>
    </location>
</feature>
<protein>
    <submittedName>
        <fullName evidence="2">Uncharacterized protein</fullName>
    </submittedName>
</protein>
<name>A0A8T2EFW6_ARASU</name>
<feature type="signal peptide" evidence="1">
    <location>
        <begin position="1"/>
        <end position="22"/>
    </location>
</feature>
<dbReference type="OrthoDB" id="1031487at2759"/>
<comment type="caution">
    <text evidence="2">The sequence shown here is derived from an EMBL/GenBank/DDBJ whole genome shotgun (WGS) entry which is preliminary data.</text>
</comment>
<dbReference type="AlphaFoldDB" id="A0A8T2EFW6"/>
<dbReference type="Proteomes" id="UP000694251">
    <property type="component" value="Chromosome 4"/>
</dbReference>
<gene>
    <name evidence="2" type="ORF">ISN44_As04g030050</name>
</gene>
<evidence type="ECO:0000313" key="3">
    <source>
        <dbReference type="Proteomes" id="UP000694251"/>
    </source>
</evidence>
<keyword evidence="1" id="KW-0732">Signal</keyword>
<evidence type="ECO:0000313" key="2">
    <source>
        <dbReference type="EMBL" id="KAG7622186.1"/>
    </source>
</evidence>
<organism evidence="2 3">
    <name type="scientific">Arabidopsis suecica</name>
    <name type="common">Swedish thale-cress</name>
    <name type="synonym">Cardaminopsis suecica</name>
    <dbReference type="NCBI Taxonomy" id="45249"/>
    <lineage>
        <taxon>Eukaryota</taxon>
        <taxon>Viridiplantae</taxon>
        <taxon>Streptophyta</taxon>
        <taxon>Embryophyta</taxon>
        <taxon>Tracheophyta</taxon>
        <taxon>Spermatophyta</taxon>
        <taxon>Magnoliopsida</taxon>
        <taxon>eudicotyledons</taxon>
        <taxon>Gunneridae</taxon>
        <taxon>Pentapetalae</taxon>
        <taxon>rosids</taxon>
        <taxon>malvids</taxon>
        <taxon>Brassicales</taxon>
        <taxon>Brassicaceae</taxon>
        <taxon>Camelineae</taxon>
        <taxon>Arabidopsis</taxon>
    </lineage>
</organism>